<keyword evidence="3" id="KW-1185">Reference proteome</keyword>
<comment type="caution">
    <text evidence="2">The sequence shown here is derived from an EMBL/GenBank/DDBJ whole genome shotgun (WGS) entry which is preliminary data.</text>
</comment>
<evidence type="ECO:0000256" key="1">
    <source>
        <dbReference type="SAM" id="MobiDB-lite"/>
    </source>
</evidence>
<dbReference type="Proteomes" id="UP000284706">
    <property type="component" value="Unassembled WGS sequence"/>
</dbReference>
<feature type="compositionally biased region" description="Basic residues" evidence="1">
    <location>
        <begin position="72"/>
        <end position="84"/>
    </location>
</feature>
<dbReference type="OrthoDB" id="3030351at2759"/>
<feature type="compositionally biased region" description="Low complexity" evidence="1">
    <location>
        <begin position="182"/>
        <end position="191"/>
    </location>
</feature>
<sequence>MSSENIGYLFPNTTFIGLLHCSRSHLGVKLETTIRPSHKLSYLNMPRLIFEKPESPERISRHLRSTPVEIPKRRRPVSPHRSSRGHNESPDMIFDMSPTSPTFQPRRKHSVSPHSDKDDEPFMYHAPPFRPYPLENATQPPSKRSGQYAMPLRNSNAVQAPAQLRPPHPTKHSPLHRPDKPLSSTSSSITIGSTLTSTTTKITGFVPLIEHQHLVSDEPRKPVQTLTPPPRRPSFSSSPWILPGRGRSHEMDACYSQADPSALEFREHLLRRMDSRDASRLKSLRTCL</sequence>
<name>A0A409Y849_9AGAR</name>
<dbReference type="InParanoid" id="A0A409Y849"/>
<evidence type="ECO:0000313" key="2">
    <source>
        <dbReference type="EMBL" id="PPQ99197.1"/>
    </source>
</evidence>
<accession>A0A409Y849</accession>
<reference evidence="2 3" key="1">
    <citation type="journal article" date="2018" name="Evol. Lett.">
        <title>Horizontal gene cluster transfer increased hallucinogenic mushroom diversity.</title>
        <authorList>
            <person name="Reynolds H.T."/>
            <person name="Vijayakumar V."/>
            <person name="Gluck-Thaler E."/>
            <person name="Korotkin H.B."/>
            <person name="Matheny P.B."/>
            <person name="Slot J.C."/>
        </authorList>
    </citation>
    <scope>NUCLEOTIDE SEQUENCE [LARGE SCALE GENOMIC DNA]</scope>
    <source>
        <strain evidence="2 3">SRW20</strain>
    </source>
</reference>
<feature type="compositionally biased region" description="Polar residues" evidence="1">
    <location>
        <begin position="136"/>
        <end position="145"/>
    </location>
</feature>
<evidence type="ECO:0000313" key="3">
    <source>
        <dbReference type="Proteomes" id="UP000284706"/>
    </source>
</evidence>
<feature type="region of interest" description="Disordered" evidence="1">
    <location>
        <begin position="216"/>
        <end position="239"/>
    </location>
</feature>
<feature type="region of interest" description="Disordered" evidence="1">
    <location>
        <begin position="162"/>
        <end position="191"/>
    </location>
</feature>
<protein>
    <submittedName>
        <fullName evidence="2">Uncharacterized protein</fullName>
    </submittedName>
</protein>
<gene>
    <name evidence="2" type="ORF">CVT26_014120</name>
</gene>
<organism evidence="2 3">
    <name type="scientific">Gymnopilus dilepis</name>
    <dbReference type="NCBI Taxonomy" id="231916"/>
    <lineage>
        <taxon>Eukaryota</taxon>
        <taxon>Fungi</taxon>
        <taxon>Dikarya</taxon>
        <taxon>Basidiomycota</taxon>
        <taxon>Agaricomycotina</taxon>
        <taxon>Agaricomycetes</taxon>
        <taxon>Agaricomycetidae</taxon>
        <taxon>Agaricales</taxon>
        <taxon>Agaricineae</taxon>
        <taxon>Hymenogastraceae</taxon>
        <taxon>Gymnopilus</taxon>
    </lineage>
</organism>
<dbReference type="AlphaFoldDB" id="A0A409Y849"/>
<proteinExistence type="predicted"/>
<dbReference type="EMBL" id="NHYE01001076">
    <property type="protein sequence ID" value="PPQ99197.1"/>
    <property type="molecule type" value="Genomic_DNA"/>
</dbReference>
<feature type="region of interest" description="Disordered" evidence="1">
    <location>
        <begin position="56"/>
        <end position="149"/>
    </location>
</feature>